<dbReference type="AlphaFoldDB" id="A0A423WIW5"/>
<gene>
    <name evidence="8" type="ORF">VSDG_01234</name>
</gene>
<evidence type="ECO:0000256" key="3">
    <source>
        <dbReference type="ARBA" id="ARBA00022723"/>
    </source>
</evidence>
<sequence length="360" mass="37641">MADTLPAKFKAVIYDKPGEISTKVVEVDMREPAAGDVLIKLTHSGVCHSDYGTMLSAWAHLPPTVAGQIGGHEGVGYVVKLGPGTEHSGVKLGDRVGVKWVSHICGSCLACVSGYDGACFNQKISGALTYPGTFQHYVTSQATYVTPIPDDLPSDAAAPMLCAGITAYSALRKSNTKSGQWVVLLGAGGGLGHLATQIAAAAIGLRVIGIDSGNKRDIVMESGAEHFIDFTASKDVAKEVMDLTGGIGAHAVVNLTASNSAYAMSMDMLRFGGTLVCAGIPEGEPLPIASAFPQLLIGKALKIVGVAVGDRKDAIEVLDLAARGVIKTHFRTEKMENLTEVFEQMHKGEVAGRVVLDLQL</sequence>
<dbReference type="Gene3D" id="3.90.180.10">
    <property type="entry name" value="Medium-chain alcohol dehydrogenases, catalytic domain"/>
    <property type="match status" value="1"/>
</dbReference>
<accession>A0A423WIW5</accession>
<evidence type="ECO:0000256" key="5">
    <source>
        <dbReference type="ARBA" id="ARBA00023002"/>
    </source>
</evidence>
<protein>
    <recommendedName>
        <fullName evidence="7">Enoyl reductase (ER) domain-containing protein</fullName>
    </recommendedName>
</protein>
<organism evidence="8 9">
    <name type="scientific">Cytospora chrysosperma</name>
    <name type="common">Cytospora canker fungus</name>
    <name type="synonym">Sphaeria chrysosperma</name>
    <dbReference type="NCBI Taxonomy" id="252740"/>
    <lineage>
        <taxon>Eukaryota</taxon>
        <taxon>Fungi</taxon>
        <taxon>Dikarya</taxon>
        <taxon>Ascomycota</taxon>
        <taxon>Pezizomycotina</taxon>
        <taxon>Sordariomycetes</taxon>
        <taxon>Sordariomycetidae</taxon>
        <taxon>Diaporthales</taxon>
        <taxon>Cytosporaceae</taxon>
        <taxon>Cytospora</taxon>
    </lineage>
</organism>
<dbReference type="FunFam" id="3.40.50.720:FF:000039">
    <property type="entry name" value="Alcohol dehydrogenase AdhP"/>
    <property type="match status" value="1"/>
</dbReference>
<evidence type="ECO:0000256" key="2">
    <source>
        <dbReference type="ARBA" id="ARBA00008072"/>
    </source>
</evidence>
<dbReference type="SUPFAM" id="SSF51735">
    <property type="entry name" value="NAD(P)-binding Rossmann-fold domains"/>
    <property type="match status" value="1"/>
</dbReference>
<dbReference type="Proteomes" id="UP000284375">
    <property type="component" value="Unassembled WGS sequence"/>
</dbReference>
<name>A0A423WIW5_CYTCH</name>
<evidence type="ECO:0000256" key="6">
    <source>
        <dbReference type="ARBA" id="ARBA00023027"/>
    </source>
</evidence>
<evidence type="ECO:0000313" key="9">
    <source>
        <dbReference type="Proteomes" id="UP000284375"/>
    </source>
</evidence>
<dbReference type="InterPro" id="IPR011032">
    <property type="entry name" value="GroES-like_sf"/>
</dbReference>
<dbReference type="STRING" id="252740.A0A423WIW5"/>
<dbReference type="Pfam" id="PF00107">
    <property type="entry name" value="ADH_zinc_N"/>
    <property type="match status" value="1"/>
</dbReference>
<dbReference type="EMBL" id="LJZO01000003">
    <property type="protein sequence ID" value="ROW03331.1"/>
    <property type="molecule type" value="Genomic_DNA"/>
</dbReference>
<dbReference type="Gene3D" id="3.40.50.720">
    <property type="entry name" value="NAD(P)-binding Rossmann-like Domain"/>
    <property type="match status" value="1"/>
</dbReference>
<evidence type="ECO:0000313" key="8">
    <source>
        <dbReference type="EMBL" id="ROW03331.1"/>
    </source>
</evidence>
<keyword evidence="3" id="KW-0479">Metal-binding</keyword>
<dbReference type="SUPFAM" id="SSF50129">
    <property type="entry name" value="GroES-like"/>
    <property type="match status" value="1"/>
</dbReference>
<dbReference type="InterPro" id="IPR013154">
    <property type="entry name" value="ADH-like_N"/>
</dbReference>
<dbReference type="GO" id="GO:0046872">
    <property type="term" value="F:metal ion binding"/>
    <property type="evidence" value="ECO:0007669"/>
    <property type="project" value="UniProtKB-KW"/>
</dbReference>
<keyword evidence="6" id="KW-0520">NAD</keyword>
<evidence type="ECO:0000256" key="4">
    <source>
        <dbReference type="ARBA" id="ARBA00022833"/>
    </source>
</evidence>
<comment type="similarity">
    <text evidence="2">Belongs to the zinc-containing alcohol dehydrogenase family.</text>
</comment>
<dbReference type="OrthoDB" id="1879366at2759"/>
<keyword evidence="4" id="KW-0862">Zinc</keyword>
<evidence type="ECO:0000259" key="7">
    <source>
        <dbReference type="SMART" id="SM00829"/>
    </source>
</evidence>
<reference evidence="8 9" key="1">
    <citation type="submission" date="2015-09" db="EMBL/GenBank/DDBJ databases">
        <title>Host preference determinants of Valsa canker pathogens revealed by comparative genomics.</title>
        <authorList>
            <person name="Yin Z."/>
            <person name="Huang L."/>
        </authorList>
    </citation>
    <scope>NUCLEOTIDE SEQUENCE [LARGE SCALE GENOMIC DNA]</scope>
    <source>
        <strain evidence="8 9">YSFL</strain>
    </source>
</reference>
<dbReference type="InterPro" id="IPR013149">
    <property type="entry name" value="ADH-like_C"/>
</dbReference>
<dbReference type="Pfam" id="PF08240">
    <property type="entry name" value="ADH_N"/>
    <property type="match status" value="1"/>
</dbReference>
<dbReference type="InterPro" id="IPR020843">
    <property type="entry name" value="ER"/>
</dbReference>
<dbReference type="PANTHER" id="PTHR42940:SF5">
    <property type="entry name" value="ALCOHOL DEHYDROGENASE 2"/>
    <property type="match status" value="1"/>
</dbReference>
<comment type="caution">
    <text evidence="8">The sequence shown here is derived from an EMBL/GenBank/DDBJ whole genome shotgun (WGS) entry which is preliminary data.</text>
</comment>
<proteinExistence type="inferred from homology"/>
<keyword evidence="5" id="KW-0560">Oxidoreductase</keyword>
<feature type="domain" description="Enoyl reductase (ER)" evidence="7">
    <location>
        <begin position="18"/>
        <end position="356"/>
    </location>
</feature>
<comment type="cofactor">
    <cofactor evidence="1">
        <name>Zn(2+)</name>
        <dbReference type="ChEBI" id="CHEBI:29105"/>
    </cofactor>
</comment>
<keyword evidence="9" id="KW-1185">Reference proteome</keyword>
<dbReference type="InterPro" id="IPR036291">
    <property type="entry name" value="NAD(P)-bd_dom_sf"/>
</dbReference>
<dbReference type="GO" id="GO:0004022">
    <property type="term" value="F:alcohol dehydrogenase (NAD+) activity"/>
    <property type="evidence" value="ECO:0007669"/>
    <property type="project" value="TreeGrafter"/>
</dbReference>
<dbReference type="GO" id="GO:0005737">
    <property type="term" value="C:cytoplasm"/>
    <property type="evidence" value="ECO:0007669"/>
    <property type="project" value="TreeGrafter"/>
</dbReference>
<dbReference type="PANTHER" id="PTHR42940">
    <property type="entry name" value="ALCOHOL DEHYDROGENASE 1-RELATED"/>
    <property type="match status" value="1"/>
</dbReference>
<dbReference type="SMART" id="SM00829">
    <property type="entry name" value="PKS_ER"/>
    <property type="match status" value="1"/>
</dbReference>
<dbReference type="CDD" id="cd08297">
    <property type="entry name" value="CAD3"/>
    <property type="match status" value="1"/>
</dbReference>
<evidence type="ECO:0000256" key="1">
    <source>
        <dbReference type="ARBA" id="ARBA00001947"/>
    </source>
</evidence>